<dbReference type="Gene3D" id="1.25.40.20">
    <property type="entry name" value="Ankyrin repeat-containing domain"/>
    <property type="match status" value="1"/>
</dbReference>
<protein>
    <submittedName>
        <fullName evidence="1">Predicted protein</fullName>
    </submittedName>
</protein>
<dbReference type="AlphaFoldDB" id="D2W2I0"/>
<accession>D2W2I0</accession>
<dbReference type="InterPro" id="IPR036770">
    <property type="entry name" value="Ankyrin_rpt-contain_sf"/>
</dbReference>
<dbReference type="RefSeq" id="XP_002669493.1">
    <property type="nucleotide sequence ID" value="XM_002669447.1"/>
</dbReference>
<gene>
    <name evidence="1" type="ORF">NAEGRDRAFT_54190</name>
</gene>
<reference evidence="1 2" key="1">
    <citation type="journal article" date="2010" name="Cell">
        <title>The genome of Naegleria gruberi illuminates early eukaryotic versatility.</title>
        <authorList>
            <person name="Fritz-Laylin L.K."/>
            <person name="Prochnik S.E."/>
            <person name="Ginger M.L."/>
            <person name="Dacks J.B."/>
            <person name="Carpenter M.L."/>
            <person name="Field M.C."/>
            <person name="Kuo A."/>
            <person name="Paredez A."/>
            <person name="Chapman J."/>
            <person name="Pham J."/>
            <person name="Shu S."/>
            <person name="Neupane R."/>
            <person name="Cipriano M."/>
            <person name="Mancuso J."/>
            <person name="Tu H."/>
            <person name="Salamov A."/>
            <person name="Lindquist E."/>
            <person name="Shapiro H."/>
            <person name="Lucas S."/>
            <person name="Grigoriev I.V."/>
            <person name="Cande W.Z."/>
            <person name="Fulton C."/>
            <person name="Rokhsar D.S."/>
            <person name="Dawson S.C."/>
        </authorList>
    </citation>
    <scope>NUCLEOTIDE SEQUENCE [LARGE SCALE GENOMIC DNA]</scope>
    <source>
        <strain evidence="1 2">NEG-M</strain>
    </source>
</reference>
<dbReference type="VEuPathDB" id="AmoebaDB:NAEGRDRAFT_54190"/>
<dbReference type="GeneID" id="8860987"/>
<sequence length="307" mass="35072">MKKASKHIVKLILKKPNIDTNFGIKEVSETNLFEKFPHILRDSLDKIEHITPLRIALDDNHSMDIIGILLENSKTNPNECQSFVQVCKSGNLEMVQLFLNNPNIDINQGCPLAYCLENSEILSRFLTNTNLDLNIEDGLILKSAIKLSNQTKFEVITKLLSRKDLDVNRGFVFYELCSKGDLEIVKLFVNMRKDLKPDLLGPPIKHTGSEGFLDVESHKQAINFQFRPIEISYMNNHEELAQYLIENTRVKPLDISKLLFEDENEPGSFYKVNQNGKRELSSGIYALWTDDDEDKSSVYSSGKLSDF</sequence>
<name>D2W2I0_NAEGR</name>
<organism evidence="2">
    <name type="scientific">Naegleria gruberi</name>
    <name type="common">Amoeba</name>
    <dbReference type="NCBI Taxonomy" id="5762"/>
    <lineage>
        <taxon>Eukaryota</taxon>
        <taxon>Discoba</taxon>
        <taxon>Heterolobosea</taxon>
        <taxon>Tetramitia</taxon>
        <taxon>Eutetramitia</taxon>
        <taxon>Vahlkampfiidae</taxon>
        <taxon>Naegleria</taxon>
    </lineage>
</organism>
<dbReference type="KEGG" id="ngr:NAEGRDRAFT_54190"/>
<evidence type="ECO:0000313" key="2">
    <source>
        <dbReference type="Proteomes" id="UP000006671"/>
    </source>
</evidence>
<evidence type="ECO:0000313" key="1">
    <source>
        <dbReference type="EMBL" id="EFC36749.1"/>
    </source>
</evidence>
<dbReference type="EMBL" id="GG738926">
    <property type="protein sequence ID" value="EFC36749.1"/>
    <property type="molecule type" value="Genomic_DNA"/>
</dbReference>
<proteinExistence type="predicted"/>
<dbReference type="Proteomes" id="UP000006671">
    <property type="component" value="Unassembled WGS sequence"/>
</dbReference>
<dbReference type="InParanoid" id="D2W2I0"/>
<keyword evidence="2" id="KW-1185">Reference proteome</keyword>
<dbReference type="SUPFAM" id="SSF48403">
    <property type="entry name" value="Ankyrin repeat"/>
    <property type="match status" value="1"/>
</dbReference>
<dbReference type="OrthoDB" id="341259at2759"/>